<sequence length="99" mass="10820">MLYTIVAEDVEDSLDKRLAARPAHLDRLHKLRDEGRLIVAGPNPLVDSEDPGSAGFSGSVIIAEFDSLQTAQKWAEADPYLNAGVYKTVSVKPFKKVLP</sequence>
<dbReference type="Gene3D" id="3.30.70.1060">
    <property type="entry name" value="Dimeric alpha+beta barrel"/>
    <property type="match status" value="1"/>
</dbReference>
<dbReference type="InterPro" id="IPR011008">
    <property type="entry name" value="Dimeric_a/b-barrel"/>
</dbReference>
<feature type="domain" description="YCII-related" evidence="2">
    <location>
        <begin position="1"/>
        <end position="95"/>
    </location>
</feature>
<protein>
    <submittedName>
        <fullName evidence="3">YciL protein</fullName>
    </submittedName>
</protein>
<evidence type="ECO:0000259" key="2">
    <source>
        <dbReference type="Pfam" id="PF03795"/>
    </source>
</evidence>
<dbReference type="InterPro" id="IPR051807">
    <property type="entry name" value="Sec-metab_biosynth-assoc"/>
</dbReference>
<dbReference type="InterPro" id="IPR005545">
    <property type="entry name" value="YCII"/>
</dbReference>
<reference evidence="3" key="1">
    <citation type="submission" date="2020-01" db="EMBL/GenBank/DDBJ databases">
        <authorList>
            <person name="Meier V. D."/>
            <person name="Meier V D."/>
        </authorList>
    </citation>
    <scope>NUCLEOTIDE SEQUENCE</scope>
    <source>
        <strain evidence="3">HLG_WM_MAG_08</strain>
    </source>
</reference>
<comment type="similarity">
    <text evidence="1">Belongs to the YciI family.</text>
</comment>
<dbReference type="SUPFAM" id="SSF54909">
    <property type="entry name" value="Dimeric alpha+beta barrel"/>
    <property type="match status" value="1"/>
</dbReference>
<name>A0A6S6SLS8_9GAMM</name>
<organism evidence="3">
    <name type="scientific">uncultured Thiotrichaceae bacterium</name>
    <dbReference type="NCBI Taxonomy" id="298394"/>
    <lineage>
        <taxon>Bacteria</taxon>
        <taxon>Pseudomonadati</taxon>
        <taxon>Pseudomonadota</taxon>
        <taxon>Gammaproteobacteria</taxon>
        <taxon>Thiotrichales</taxon>
        <taxon>Thiotrichaceae</taxon>
        <taxon>environmental samples</taxon>
    </lineage>
</organism>
<evidence type="ECO:0000313" key="3">
    <source>
        <dbReference type="EMBL" id="CAA6806099.1"/>
    </source>
</evidence>
<gene>
    <name evidence="3" type="ORF">HELGO_WM31994</name>
</gene>
<dbReference type="EMBL" id="CACVAV010000099">
    <property type="protein sequence ID" value="CAA6806099.1"/>
    <property type="molecule type" value="Genomic_DNA"/>
</dbReference>
<dbReference type="NCBIfam" id="NF008473">
    <property type="entry name" value="PRK11370.1"/>
    <property type="match status" value="1"/>
</dbReference>
<evidence type="ECO:0000256" key="1">
    <source>
        <dbReference type="ARBA" id="ARBA00007689"/>
    </source>
</evidence>
<dbReference type="PANTHER" id="PTHR33606:SF3">
    <property type="entry name" value="PROTEIN YCII"/>
    <property type="match status" value="1"/>
</dbReference>
<proteinExistence type="inferred from homology"/>
<dbReference type="AlphaFoldDB" id="A0A6S6SLS8"/>
<accession>A0A6S6SLS8</accession>
<dbReference type="PANTHER" id="PTHR33606">
    <property type="entry name" value="PROTEIN YCII"/>
    <property type="match status" value="1"/>
</dbReference>
<dbReference type="Pfam" id="PF03795">
    <property type="entry name" value="YCII"/>
    <property type="match status" value="1"/>
</dbReference>